<name>A0A3E0V9Z9_9MICO</name>
<dbReference type="AlphaFoldDB" id="A0A3E0V9Z9"/>
<feature type="domain" description="Restriction endonuclease type II-like" evidence="1">
    <location>
        <begin position="52"/>
        <end position="146"/>
    </location>
</feature>
<gene>
    <name evidence="2" type="ORF">B7R21_19180</name>
</gene>
<dbReference type="Pfam" id="PF18741">
    <property type="entry name" value="MTES_1575"/>
    <property type="match status" value="1"/>
</dbReference>
<organism evidence="2 3">
    <name type="scientific">Subtercola boreus</name>
    <dbReference type="NCBI Taxonomy" id="120213"/>
    <lineage>
        <taxon>Bacteria</taxon>
        <taxon>Bacillati</taxon>
        <taxon>Actinomycetota</taxon>
        <taxon>Actinomycetes</taxon>
        <taxon>Micrococcales</taxon>
        <taxon>Microbacteriaceae</taxon>
        <taxon>Subtercola</taxon>
    </lineage>
</organism>
<proteinExistence type="predicted"/>
<evidence type="ECO:0000259" key="1">
    <source>
        <dbReference type="Pfam" id="PF18741"/>
    </source>
</evidence>
<comment type="caution">
    <text evidence="2">The sequence shown here is derived from an EMBL/GenBank/DDBJ whole genome shotgun (WGS) entry which is preliminary data.</text>
</comment>
<dbReference type="SUPFAM" id="SSF52980">
    <property type="entry name" value="Restriction endonuclease-like"/>
    <property type="match status" value="1"/>
</dbReference>
<dbReference type="InterPro" id="IPR011335">
    <property type="entry name" value="Restrct_endonuc-II-like"/>
</dbReference>
<evidence type="ECO:0000313" key="3">
    <source>
        <dbReference type="Proteomes" id="UP000256709"/>
    </source>
</evidence>
<evidence type="ECO:0000313" key="2">
    <source>
        <dbReference type="EMBL" id="RFA06646.1"/>
    </source>
</evidence>
<accession>A0A3E0V9Z9</accession>
<protein>
    <recommendedName>
        <fullName evidence="1">Restriction endonuclease type II-like domain-containing protein</fullName>
    </recommendedName>
</protein>
<dbReference type="OrthoDB" id="9757917at2"/>
<sequence>MTLISSFGPDDMAEDAHHSRGYNLMYHFMKFMASRGADLGDGPNRNIPLNPFEIDVRDRLTAAGLNLDAQVGVGSYRLDFAARHPSKPGRHILAIEADGAAYHSGHTARERDRLRQQLLERRGWVFHRIWSTDWFNNADQEVTNTIAAYESALSRSDEVGPAATGDVSAAWELPIGTRTITRPRFTAGYPIDNYPAALLVQIIRWIRSDHVIRNADDELAMTMTELGFQKRGSKIVRRIQDAQLQANLS</sequence>
<dbReference type="InterPro" id="IPR049468">
    <property type="entry name" value="Restrct_endonuc-II-like_dom"/>
</dbReference>
<dbReference type="Gene3D" id="3.40.960.10">
    <property type="entry name" value="VSR Endonuclease"/>
    <property type="match status" value="1"/>
</dbReference>
<dbReference type="Proteomes" id="UP000256709">
    <property type="component" value="Unassembled WGS sequence"/>
</dbReference>
<dbReference type="FunFam" id="3.40.960.10:FF:000002">
    <property type="entry name" value="DNA helicase related protein"/>
    <property type="match status" value="1"/>
</dbReference>
<dbReference type="EMBL" id="NBXA01000069">
    <property type="protein sequence ID" value="RFA06646.1"/>
    <property type="molecule type" value="Genomic_DNA"/>
</dbReference>
<reference evidence="2 3" key="1">
    <citation type="submission" date="2017-04" db="EMBL/GenBank/DDBJ databases">
        <title>Comparative genome analysis of Subtercola boreus.</title>
        <authorList>
            <person name="Cho Y.-J."/>
            <person name="Cho A."/>
            <person name="Kim O.-S."/>
            <person name="Lee J.-I."/>
        </authorList>
    </citation>
    <scope>NUCLEOTIDE SEQUENCE [LARGE SCALE GENOMIC DNA]</scope>
    <source>
        <strain evidence="2 3">P27444</strain>
    </source>
</reference>